<evidence type="ECO:0000259" key="2">
    <source>
        <dbReference type="PROSITE" id="PS50106"/>
    </source>
</evidence>
<organism evidence="3">
    <name type="scientific">Guillardia theta (strain CCMP2712)</name>
    <name type="common">Cryptophyte</name>
    <dbReference type="NCBI Taxonomy" id="905079"/>
    <lineage>
        <taxon>Eukaryota</taxon>
        <taxon>Cryptophyceae</taxon>
        <taxon>Pyrenomonadales</taxon>
        <taxon>Geminigeraceae</taxon>
        <taxon>Guillardia</taxon>
    </lineage>
</organism>
<reference evidence="3 5" key="1">
    <citation type="journal article" date="2012" name="Nature">
        <title>Algal genomes reveal evolutionary mosaicism and the fate of nucleomorphs.</title>
        <authorList>
            <consortium name="DOE Joint Genome Institute"/>
            <person name="Curtis B.A."/>
            <person name="Tanifuji G."/>
            <person name="Burki F."/>
            <person name="Gruber A."/>
            <person name="Irimia M."/>
            <person name="Maruyama S."/>
            <person name="Arias M.C."/>
            <person name="Ball S.G."/>
            <person name="Gile G.H."/>
            <person name="Hirakawa Y."/>
            <person name="Hopkins J.F."/>
            <person name="Kuo A."/>
            <person name="Rensing S.A."/>
            <person name="Schmutz J."/>
            <person name="Symeonidi A."/>
            <person name="Elias M."/>
            <person name="Eveleigh R.J."/>
            <person name="Herman E.K."/>
            <person name="Klute M.J."/>
            <person name="Nakayama T."/>
            <person name="Obornik M."/>
            <person name="Reyes-Prieto A."/>
            <person name="Armbrust E.V."/>
            <person name="Aves S.J."/>
            <person name="Beiko R.G."/>
            <person name="Coutinho P."/>
            <person name="Dacks J.B."/>
            <person name="Durnford D.G."/>
            <person name="Fast N.M."/>
            <person name="Green B.R."/>
            <person name="Grisdale C.J."/>
            <person name="Hempel F."/>
            <person name="Henrissat B."/>
            <person name="Hoppner M.P."/>
            <person name="Ishida K."/>
            <person name="Kim E."/>
            <person name="Koreny L."/>
            <person name="Kroth P.G."/>
            <person name="Liu Y."/>
            <person name="Malik S.B."/>
            <person name="Maier U.G."/>
            <person name="McRose D."/>
            <person name="Mock T."/>
            <person name="Neilson J.A."/>
            <person name="Onodera N.T."/>
            <person name="Poole A.M."/>
            <person name="Pritham E.J."/>
            <person name="Richards T.A."/>
            <person name="Rocap G."/>
            <person name="Roy S.W."/>
            <person name="Sarai C."/>
            <person name="Schaack S."/>
            <person name="Shirato S."/>
            <person name="Slamovits C.H."/>
            <person name="Spencer D.F."/>
            <person name="Suzuki S."/>
            <person name="Worden A.Z."/>
            <person name="Zauner S."/>
            <person name="Barry K."/>
            <person name="Bell C."/>
            <person name="Bharti A.K."/>
            <person name="Crow J.A."/>
            <person name="Grimwood J."/>
            <person name="Kramer R."/>
            <person name="Lindquist E."/>
            <person name="Lucas S."/>
            <person name="Salamov A."/>
            <person name="McFadden G.I."/>
            <person name="Lane C.E."/>
            <person name="Keeling P.J."/>
            <person name="Gray M.W."/>
            <person name="Grigoriev I.V."/>
            <person name="Archibald J.M."/>
        </authorList>
    </citation>
    <scope>NUCLEOTIDE SEQUENCE</scope>
    <source>
        <strain evidence="3 5">CCMP2712</strain>
    </source>
</reference>
<feature type="compositionally biased region" description="Basic and acidic residues" evidence="1">
    <location>
        <begin position="10"/>
        <end position="29"/>
    </location>
</feature>
<gene>
    <name evidence="3" type="ORF">GUITHDRAFT_113604</name>
</gene>
<evidence type="ECO:0000313" key="3">
    <source>
        <dbReference type="EMBL" id="EKX40365.1"/>
    </source>
</evidence>
<name>L1IWZ2_GUITC</name>
<dbReference type="EnsemblProtists" id="EKX40365">
    <property type="protein sequence ID" value="EKX40365"/>
    <property type="gene ID" value="GUITHDRAFT_113604"/>
</dbReference>
<dbReference type="EMBL" id="JH993032">
    <property type="protein sequence ID" value="EKX40365.1"/>
    <property type="molecule type" value="Genomic_DNA"/>
</dbReference>
<evidence type="ECO:0000256" key="1">
    <source>
        <dbReference type="SAM" id="MobiDB-lite"/>
    </source>
</evidence>
<sequence length="131" mass="13805">MLSSPDDLAEGEKFPPRDPERQGIQRLEKPQLGGVGIVFQGTDDGGLRVSSVSFGGPAENKVMIGDILITVNSIPIDGMTDQELAKNLLGPVGSPVQLGVLRPGVGLLQLSLIRSVTNNQRNAYNASSLTP</sequence>
<dbReference type="InterPro" id="IPR001478">
    <property type="entry name" value="PDZ"/>
</dbReference>
<dbReference type="Proteomes" id="UP000011087">
    <property type="component" value="Unassembled WGS sequence"/>
</dbReference>
<reference evidence="4" key="3">
    <citation type="submission" date="2016-03" db="UniProtKB">
        <authorList>
            <consortium name="EnsemblProtists"/>
        </authorList>
    </citation>
    <scope>IDENTIFICATION</scope>
</reference>
<dbReference type="PROSITE" id="PS50106">
    <property type="entry name" value="PDZ"/>
    <property type="match status" value="1"/>
</dbReference>
<proteinExistence type="predicted"/>
<protein>
    <recommendedName>
        <fullName evidence="2">PDZ domain-containing protein</fullName>
    </recommendedName>
</protein>
<dbReference type="RefSeq" id="XP_005827345.1">
    <property type="nucleotide sequence ID" value="XM_005827288.1"/>
</dbReference>
<dbReference type="CDD" id="cd06782">
    <property type="entry name" value="cpPDZ_CPP-like"/>
    <property type="match status" value="1"/>
</dbReference>
<feature type="region of interest" description="Disordered" evidence="1">
    <location>
        <begin position="1"/>
        <end position="29"/>
    </location>
</feature>
<dbReference type="Pfam" id="PF00595">
    <property type="entry name" value="PDZ"/>
    <property type="match status" value="1"/>
</dbReference>
<evidence type="ECO:0000313" key="5">
    <source>
        <dbReference type="Proteomes" id="UP000011087"/>
    </source>
</evidence>
<keyword evidence="5" id="KW-1185">Reference proteome</keyword>
<dbReference type="Gene3D" id="2.30.42.10">
    <property type="match status" value="1"/>
</dbReference>
<dbReference type="GeneID" id="17297060"/>
<dbReference type="SMART" id="SM00228">
    <property type="entry name" value="PDZ"/>
    <property type="match status" value="1"/>
</dbReference>
<dbReference type="InterPro" id="IPR036034">
    <property type="entry name" value="PDZ_sf"/>
</dbReference>
<evidence type="ECO:0000313" key="4">
    <source>
        <dbReference type="EnsemblProtists" id="EKX40365"/>
    </source>
</evidence>
<dbReference type="SUPFAM" id="SSF50156">
    <property type="entry name" value="PDZ domain-like"/>
    <property type="match status" value="1"/>
</dbReference>
<dbReference type="PaxDb" id="55529-EKX40365"/>
<dbReference type="HOGENOM" id="CLU_1931572_0_0_1"/>
<dbReference type="AlphaFoldDB" id="L1IWZ2"/>
<dbReference type="OrthoDB" id="4217619at2759"/>
<dbReference type="KEGG" id="gtt:GUITHDRAFT_113604"/>
<feature type="domain" description="PDZ" evidence="2">
    <location>
        <begin position="24"/>
        <end position="88"/>
    </location>
</feature>
<accession>L1IWZ2</accession>
<reference evidence="5" key="2">
    <citation type="submission" date="2012-11" db="EMBL/GenBank/DDBJ databases">
        <authorList>
            <person name="Kuo A."/>
            <person name="Curtis B.A."/>
            <person name="Tanifuji G."/>
            <person name="Burki F."/>
            <person name="Gruber A."/>
            <person name="Irimia M."/>
            <person name="Maruyama S."/>
            <person name="Arias M.C."/>
            <person name="Ball S.G."/>
            <person name="Gile G.H."/>
            <person name="Hirakawa Y."/>
            <person name="Hopkins J.F."/>
            <person name="Rensing S.A."/>
            <person name="Schmutz J."/>
            <person name="Symeonidi A."/>
            <person name="Elias M."/>
            <person name="Eveleigh R.J."/>
            <person name="Herman E.K."/>
            <person name="Klute M.J."/>
            <person name="Nakayama T."/>
            <person name="Obornik M."/>
            <person name="Reyes-Prieto A."/>
            <person name="Armbrust E.V."/>
            <person name="Aves S.J."/>
            <person name="Beiko R.G."/>
            <person name="Coutinho P."/>
            <person name="Dacks J.B."/>
            <person name="Durnford D.G."/>
            <person name="Fast N.M."/>
            <person name="Green B.R."/>
            <person name="Grisdale C."/>
            <person name="Hempe F."/>
            <person name="Henrissat B."/>
            <person name="Hoppner M.P."/>
            <person name="Ishida K.-I."/>
            <person name="Kim E."/>
            <person name="Koreny L."/>
            <person name="Kroth P.G."/>
            <person name="Liu Y."/>
            <person name="Malik S.-B."/>
            <person name="Maier U.G."/>
            <person name="McRose D."/>
            <person name="Mock T."/>
            <person name="Neilson J.A."/>
            <person name="Onodera N.T."/>
            <person name="Poole A.M."/>
            <person name="Pritham E.J."/>
            <person name="Richards T.A."/>
            <person name="Rocap G."/>
            <person name="Roy S.W."/>
            <person name="Sarai C."/>
            <person name="Schaack S."/>
            <person name="Shirato S."/>
            <person name="Slamovits C.H."/>
            <person name="Spencer D.F."/>
            <person name="Suzuki S."/>
            <person name="Worden A.Z."/>
            <person name="Zauner S."/>
            <person name="Barry K."/>
            <person name="Bell C."/>
            <person name="Bharti A.K."/>
            <person name="Crow J.A."/>
            <person name="Grimwood J."/>
            <person name="Kramer R."/>
            <person name="Lindquist E."/>
            <person name="Lucas S."/>
            <person name="Salamov A."/>
            <person name="McFadden G.I."/>
            <person name="Lane C.E."/>
            <person name="Keeling P.J."/>
            <person name="Gray M.W."/>
            <person name="Grigoriev I.V."/>
            <person name="Archibald J.M."/>
        </authorList>
    </citation>
    <scope>NUCLEOTIDE SEQUENCE</scope>
    <source>
        <strain evidence="5">CCMP2712</strain>
    </source>
</reference>